<feature type="signal peptide" evidence="2">
    <location>
        <begin position="1"/>
        <end position="19"/>
    </location>
</feature>
<dbReference type="Proteomes" id="UP001154282">
    <property type="component" value="Unassembled WGS sequence"/>
</dbReference>
<evidence type="ECO:0000256" key="1">
    <source>
        <dbReference type="SAM" id="MobiDB-lite"/>
    </source>
</evidence>
<evidence type="ECO:0000313" key="3">
    <source>
        <dbReference type="EMBL" id="CAI0398421.1"/>
    </source>
</evidence>
<dbReference type="AlphaFoldDB" id="A0AAV0ILR5"/>
<feature type="region of interest" description="Disordered" evidence="1">
    <location>
        <begin position="36"/>
        <end position="56"/>
    </location>
</feature>
<dbReference type="PANTHER" id="PTHR34564:SF3">
    <property type="entry name" value="PEPTIDYL-PROLYL CIS-TRANS ISOMERASE G"/>
    <property type="match status" value="1"/>
</dbReference>
<evidence type="ECO:0000313" key="4">
    <source>
        <dbReference type="Proteomes" id="UP001154282"/>
    </source>
</evidence>
<accession>A0AAV0ILR5</accession>
<gene>
    <name evidence="3" type="ORF">LITE_LOCUS9895</name>
</gene>
<comment type="caution">
    <text evidence="3">The sequence shown here is derived from an EMBL/GenBank/DDBJ whole genome shotgun (WGS) entry which is preliminary data.</text>
</comment>
<keyword evidence="2" id="KW-0732">Signal</keyword>
<evidence type="ECO:0000256" key="2">
    <source>
        <dbReference type="SAM" id="SignalP"/>
    </source>
</evidence>
<organism evidence="3 4">
    <name type="scientific">Linum tenue</name>
    <dbReference type="NCBI Taxonomy" id="586396"/>
    <lineage>
        <taxon>Eukaryota</taxon>
        <taxon>Viridiplantae</taxon>
        <taxon>Streptophyta</taxon>
        <taxon>Embryophyta</taxon>
        <taxon>Tracheophyta</taxon>
        <taxon>Spermatophyta</taxon>
        <taxon>Magnoliopsida</taxon>
        <taxon>eudicotyledons</taxon>
        <taxon>Gunneridae</taxon>
        <taxon>Pentapetalae</taxon>
        <taxon>rosids</taxon>
        <taxon>fabids</taxon>
        <taxon>Malpighiales</taxon>
        <taxon>Linaceae</taxon>
        <taxon>Linum</taxon>
    </lineage>
</organism>
<proteinExistence type="predicted"/>
<feature type="chain" id="PRO_5043852351" evidence="2">
    <location>
        <begin position="20"/>
        <end position="56"/>
    </location>
</feature>
<keyword evidence="4" id="KW-1185">Reference proteome</keyword>
<feature type="compositionally biased region" description="Basic and acidic residues" evidence="1">
    <location>
        <begin position="44"/>
        <end position="56"/>
    </location>
</feature>
<dbReference type="PANTHER" id="PTHR34564">
    <property type="entry name" value="PEPTIDYL-PROLYL CIS-TRANS ISOMERASE G"/>
    <property type="match status" value="1"/>
</dbReference>
<reference evidence="3" key="1">
    <citation type="submission" date="2022-08" db="EMBL/GenBank/DDBJ databases">
        <authorList>
            <person name="Gutierrez-Valencia J."/>
        </authorList>
    </citation>
    <scope>NUCLEOTIDE SEQUENCE</scope>
</reference>
<protein>
    <submittedName>
        <fullName evidence="3">Uncharacterized protein</fullName>
    </submittedName>
</protein>
<name>A0AAV0ILR5_9ROSI</name>
<sequence length="56" mass="6586">MSRPMLLVFLLLIFIITSQFEWRQQLVNDIDPTPGITSRQQQLSKREEAVKEKVGR</sequence>
<dbReference type="EMBL" id="CAMGYJ010000004">
    <property type="protein sequence ID" value="CAI0398421.1"/>
    <property type="molecule type" value="Genomic_DNA"/>
</dbReference>